<evidence type="ECO:0000256" key="7">
    <source>
        <dbReference type="ARBA" id="ARBA00022630"/>
    </source>
</evidence>
<dbReference type="SUPFAM" id="SSF53697">
    <property type="entry name" value="SIS domain"/>
    <property type="match status" value="1"/>
</dbReference>
<dbReference type="STRING" id="7395.A0A1A9UKK3"/>
<dbReference type="FunFam" id="3.40.50.300:FF:000004">
    <property type="entry name" value="ATP synthase subunit beta"/>
    <property type="match status" value="1"/>
</dbReference>
<dbReference type="CDD" id="cd18116">
    <property type="entry name" value="ATP-synt_F1_alpha_N"/>
    <property type="match status" value="1"/>
</dbReference>
<comment type="function">
    <text evidence="18">Produces ATP from ADP in the presence of a proton gradient across the membrane.</text>
</comment>
<keyword evidence="8" id="KW-0677">Repeat</keyword>
<keyword evidence="13" id="KW-1278">Translocase</keyword>
<evidence type="ECO:0000256" key="10">
    <source>
        <dbReference type="ARBA" id="ARBA00022781"/>
    </source>
</evidence>
<dbReference type="Gene3D" id="1.10.1140.10">
    <property type="entry name" value="Bovine Mitochondrial F1-atpase, Atp Synthase Beta Chain, Chain D, domain 3"/>
    <property type="match status" value="1"/>
</dbReference>
<keyword evidence="7" id="KW-0285">Flavoprotein</keyword>
<dbReference type="GO" id="GO:0002098">
    <property type="term" value="P:tRNA wobble uridine modification"/>
    <property type="evidence" value="ECO:0007669"/>
    <property type="project" value="InterPro"/>
</dbReference>
<dbReference type="GO" id="GO:0005737">
    <property type="term" value="C:cytoplasm"/>
    <property type="evidence" value="ECO:0007669"/>
    <property type="project" value="UniProtKB-ARBA"/>
</dbReference>
<dbReference type="GO" id="GO:0046933">
    <property type="term" value="F:proton-transporting ATP synthase activity, rotational mechanism"/>
    <property type="evidence" value="ECO:0007669"/>
    <property type="project" value="InterPro"/>
</dbReference>
<accession>A0A1A9UKK3</accession>
<dbReference type="SUPFAM" id="SSF50615">
    <property type="entry name" value="N-terminal domain of alpha and beta subunits of F1 ATP synthase"/>
    <property type="match status" value="2"/>
</dbReference>
<evidence type="ECO:0000313" key="21">
    <source>
        <dbReference type="Proteomes" id="UP000078200"/>
    </source>
</evidence>
<dbReference type="SUPFAM" id="SSF47917">
    <property type="entry name" value="C-terminal domain of alpha and beta subunits of F1 ATP synthase"/>
    <property type="match status" value="1"/>
</dbReference>
<dbReference type="EC" id="7.1.2.2" evidence="18"/>
<dbReference type="CDD" id="cd18115">
    <property type="entry name" value="ATP-synt_F1_beta_N"/>
    <property type="match status" value="1"/>
</dbReference>
<feature type="domain" description="SIS" evidence="19">
    <location>
        <begin position="814"/>
        <end position="965"/>
    </location>
</feature>
<keyword evidence="12 18" id="KW-0067">ATP-binding</keyword>
<keyword evidence="17 18" id="KW-0066">ATP synthesis</keyword>
<dbReference type="EnsemblMetazoa" id="GAUT007598-RA">
    <property type="protein sequence ID" value="GAUT007598-PA"/>
    <property type="gene ID" value="GAUT007598"/>
</dbReference>
<dbReference type="Proteomes" id="UP000078200">
    <property type="component" value="Unassembled WGS sequence"/>
</dbReference>
<comment type="similarity">
    <text evidence="3">Belongs to the MnmG family.</text>
</comment>
<keyword evidence="5" id="KW-0813">Transport</keyword>
<dbReference type="InterPro" id="IPR035490">
    <property type="entry name" value="GlmS/FrlB_SIS"/>
</dbReference>
<dbReference type="PROSITE" id="PS01281">
    <property type="entry name" value="GIDA_2"/>
    <property type="match status" value="1"/>
</dbReference>
<dbReference type="InterPro" id="IPR001347">
    <property type="entry name" value="SIS_dom"/>
</dbReference>
<dbReference type="GO" id="GO:0045259">
    <property type="term" value="C:proton-transporting ATP synthase complex"/>
    <property type="evidence" value="ECO:0007669"/>
    <property type="project" value="UniProtKB-KW"/>
</dbReference>
<evidence type="ECO:0000259" key="19">
    <source>
        <dbReference type="PROSITE" id="PS51464"/>
    </source>
</evidence>
<dbReference type="Gene3D" id="2.40.30.20">
    <property type="match status" value="1"/>
</dbReference>
<evidence type="ECO:0000256" key="6">
    <source>
        <dbReference type="ARBA" id="ARBA00022490"/>
    </source>
</evidence>
<evidence type="ECO:0000256" key="5">
    <source>
        <dbReference type="ARBA" id="ARBA00022448"/>
    </source>
</evidence>
<dbReference type="GO" id="GO:0005524">
    <property type="term" value="F:ATP binding"/>
    <property type="evidence" value="ECO:0007669"/>
    <property type="project" value="UniProtKB-KW"/>
</dbReference>
<protein>
    <recommendedName>
        <fullName evidence="18">ATP synthase subunit beta</fullName>
        <ecNumber evidence="18">7.1.2.2</ecNumber>
    </recommendedName>
</protein>
<dbReference type="Gene3D" id="3.40.50.10490">
    <property type="entry name" value="Glucose-6-phosphate isomerase like protein, domain 1"/>
    <property type="match status" value="2"/>
</dbReference>
<keyword evidence="6" id="KW-0963">Cytoplasm</keyword>
<comment type="catalytic activity">
    <reaction evidence="18">
        <text>ATP + H2O + 4 H(+)(in) = ADP + phosphate + 5 H(+)(out)</text>
        <dbReference type="Rhea" id="RHEA:57720"/>
        <dbReference type="ChEBI" id="CHEBI:15377"/>
        <dbReference type="ChEBI" id="CHEBI:15378"/>
        <dbReference type="ChEBI" id="CHEBI:30616"/>
        <dbReference type="ChEBI" id="CHEBI:43474"/>
        <dbReference type="ChEBI" id="CHEBI:456216"/>
        <dbReference type="EC" id="7.1.2.2"/>
    </reaction>
</comment>
<dbReference type="HAMAP" id="MF_00129">
    <property type="entry name" value="MnmG_GidA"/>
    <property type="match status" value="1"/>
</dbReference>
<dbReference type="Gene3D" id="3.40.50.300">
    <property type="entry name" value="P-loop containing nucleotide triphosphate hydrolases"/>
    <property type="match status" value="1"/>
</dbReference>
<dbReference type="InterPro" id="IPR005722">
    <property type="entry name" value="ATP_synth_F1_bsu"/>
</dbReference>
<evidence type="ECO:0000256" key="13">
    <source>
        <dbReference type="ARBA" id="ARBA00022967"/>
    </source>
</evidence>
<organism evidence="20 21">
    <name type="scientific">Glossina austeni</name>
    <name type="common">Savannah tsetse fly</name>
    <dbReference type="NCBI Taxonomy" id="7395"/>
    <lineage>
        <taxon>Eukaryota</taxon>
        <taxon>Metazoa</taxon>
        <taxon>Ecdysozoa</taxon>
        <taxon>Arthropoda</taxon>
        <taxon>Hexapoda</taxon>
        <taxon>Insecta</taxon>
        <taxon>Pterygota</taxon>
        <taxon>Neoptera</taxon>
        <taxon>Endopterygota</taxon>
        <taxon>Diptera</taxon>
        <taxon>Brachycera</taxon>
        <taxon>Muscomorpha</taxon>
        <taxon>Hippoboscoidea</taxon>
        <taxon>Glossinidae</taxon>
        <taxon>Glossina</taxon>
    </lineage>
</organism>
<comment type="subcellular location">
    <subcellularLocation>
        <location evidence="2">Membrane</location>
        <topology evidence="2">Peripheral membrane protein</topology>
    </subcellularLocation>
</comment>
<sequence>MLYSKNIDVIVVGGGHAGVEAALAAAKMNCHVLLITQNINTIGQMSCNPAIGGIGKGHLVKEIDAIGGAMAQLADQSGIQFRILNESKGPAVRATRAQIDRKLYAKAVQSTIFKQKKLKILQQEVIDLVLKNNRVSGVCTNSGLVIHSNSVILTVGTFLNGKIHVGNITYSSGRLGDHASLKLSKILCNNFSFNIRRLKTGTPPRIDLRSIDFSKLEMQFGHIPIPNFSFTKFSGIRPKQVPCYITHTNKNTHNIIKENLKNSPIYNGAIQGIGPRYCPSIEDKVVRFEKKNSHQIFLEPEGLNSYEIYPNGISTSLPFNVQIKMIRSILGLEKANITRPGYAIEYDFLDPKDLKLTLESKIIPGLFLAGQINGTTGYEEAAAQGLLAGLNAALMLKNQFWFPTRDQAYLGVLIDDLCTLGTEEPYRMFTARSEYRLIIREDNADLRLTKIGRKFGMIDNLRWKNFCKKRESIKREHKILENTCITFNTKEKEKFHINLNTNKDEGIILSVSDGIIKIYGLNNVMQGEMIKLPHKTFAIALNLERDLVGAVVMGSYINLSEGMKVYSTGRILEVPIGNELLGRVINSLGYPIDGKGSTNCHFFAPIETAAPGVIDRKSVSEPLYTGYKAIDAMIPIEISERSNKILINTKHIQLVACGSSYNSAMVSRYWFENLVGLSCNVDIASEFCYRNVVVHPNSLLIFLSQSGETADILSALRLSKNLNYLSSLAICNTPESTLSRESDIKILTYAGIEISVASTKTFTTQLTALLSLIAHIIVLKKINPKLQLDIFHAMQILPYRIEQMLLLAPYIKSLVKDFSDTNNAIFIGRGELYPIAIESALKLKETSYIHAEGYAAGELKHGSLALIDINMPVIILAPNNNLLKKLLSNDLYMNTGKIVQIVGPVIDVKFSQNYLPKLNFALKVQNKNETLIMEVMQQIGDGIVRCILMGSSDGLRRGLVVHNLNKTIEIPVGKATLGRIMNVLGNPIDMQGDIVSNEYRSIHNVTPNYNEISTSDELLETGIKIIDLICPFVKGGKIGLFGGAGVGKTVNMMELIRNIAIEHSGYSVFTGVGERTREGNDFYHEMIASKVIDKVSLVYGQMNEPPGNRLRVALTGLTLAEKFRDEGHDVLLFIDNIYRYTLAGTEVSALLGRMPSAVGYQPTLSEEMGMFQERIASTHTGSITSVQAIYVPADDLTDPSPATTFAHLDATIVLSRQIASLGIYPAIDPLDSTSRHLDPLIVGEKHYETARQIQSILQRYKDLKDIIAILGIDELSENDKMLVSRARKIQRFLSQPFFVAEIFTGSPGKYVSLQDTISGFQNIIQGKYDHIPEQAFYMTGNISDVLNKYKNFNS</sequence>
<dbReference type="PROSITE" id="PS01280">
    <property type="entry name" value="GIDA_1"/>
    <property type="match status" value="1"/>
</dbReference>
<dbReference type="CDD" id="cd01133">
    <property type="entry name" value="F1-ATPase_beta_CD"/>
    <property type="match status" value="1"/>
</dbReference>
<dbReference type="PANTHER" id="PTHR15184:SF71">
    <property type="entry name" value="ATP SYNTHASE SUBUNIT BETA, MITOCHONDRIAL"/>
    <property type="match status" value="1"/>
</dbReference>
<feature type="domain" description="SIS" evidence="19">
    <location>
        <begin position="638"/>
        <end position="782"/>
    </location>
</feature>
<dbReference type="FunFam" id="3.50.50.60:FF:000010">
    <property type="entry name" value="tRNA uridine 5-carboxymethylaminomethyl modification enzyme MnmG"/>
    <property type="match status" value="1"/>
</dbReference>
<keyword evidence="14" id="KW-0406">Ion transport</keyword>
<comment type="subunit">
    <text evidence="18">F-type ATPases have 2 components, CF(1) - the catalytic core - and CF(0) - the membrane proton channel. CF(1) and CF(0) have multiple subunits.</text>
</comment>
<evidence type="ECO:0000256" key="2">
    <source>
        <dbReference type="ARBA" id="ARBA00004170"/>
    </source>
</evidence>
<dbReference type="InterPro" id="IPR055190">
    <property type="entry name" value="ATP-synt_VA_C"/>
</dbReference>
<dbReference type="InterPro" id="IPR003593">
    <property type="entry name" value="AAA+_ATPase"/>
</dbReference>
<evidence type="ECO:0000256" key="14">
    <source>
        <dbReference type="ARBA" id="ARBA00023065"/>
    </source>
</evidence>
<dbReference type="InterPro" id="IPR023366">
    <property type="entry name" value="ATP_synth_asu-like_sf"/>
</dbReference>
<dbReference type="InterPro" id="IPR024034">
    <property type="entry name" value="ATPase_F1/V1_b/a_C"/>
</dbReference>
<dbReference type="FunFam" id="1.10.1140.10:FF:000001">
    <property type="entry name" value="ATP synthase subunit beta"/>
    <property type="match status" value="1"/>
</dbReference>
<proteinExistence type="inferred from homology"/>
<evidence type="ECO:0000256" key="11">
    <source>
        <dbReference type="ARBA" id="ARBA00022827"/>
    </source>
</evidence>
<evidence type="ECO:0000313" key="20">
    <source>
        <dbReference type="EnsemblMetazoa" id="GAUT007598-PA"/>
    </source>
</evidence>
<dbReference type="Pfam" id="PF01380">
    <property type="entry name" value="SIS"/>
    <property type="match status" value="2"/>
</dbReference>
<evidence type="ECO:0000256" key="1">
    <source>
        <dbReference type="ARBA" id="ARBA00001974"/>
    </source>
</evidence>
<name>A0A1A9UKK3_GLOAU</name>
<dbReference type="Pfam" id="PF02874">
    <property type="entry name" value="ATP-synt_ab_N"/>
    <property type="match status" value="2"/>
</dbReference>
<evidence type="ECO:0000256" key="17">
    <source>
        <dbReference type="ARBA" id="ARBA00023310"/>
    </source>
</evidence>
<dbReference type="PROSITE" id="PS00152">
    <property type="entry name" value="ATPASE_ALPHA_BETA"/>
    <property type="match status" value="1"/>
</dbReference>
<evidence type="ECO:0000256" key="15">
    <source>
        <dbReference type="ARBA" id="ARBA00023136"/>
    </source>
</evidence>
<dbReference type="InterPro" id="IPR035466">
    <property type="entry name" value="GlmS/AgaS_SIS"/>
</dbReference>
<dbReference type="Pfam" id="PF00006">
    <property type="entry name" value="ATP-synt_ab"/>
    <property type="match status" value="1"/>
</dbReference>
<evidence type="ECO:0000256" key="9">
    <source>
        <dbReference type="ARBA" id="ARBA00022741"/>
    </source>
</evidence>
<keyword evidence="16 18" id="KW-0139">CF(1)</keyword>
<dbReference type="PANTHER" id="PTHR15184">
    <property type="entry name" value="ATP SYNTHASE"/>
    <property type="match status" value="1"/>
</dbReference>
<dbReference type="CDD" id="cd05008">
    <property type="entry name" value="SIS_GlmS_GlmD_1"/>
    <property type="match status" value="1"/>
</dbReference>
<dbReference type="Gene3D" id="3.50.50.60">
    <property type="entry name" value="FAD/NAD(P)-binding domain"/>
    <property type="match status" value="2"/>
</dbReference>
<dbReference type="HAMAP" id="MF_01347">
    <property type="entry name" value="ATP_synth_beta_bact"/>
    <property type="match status" value="1"/>
</dbReference>
<keyword evidence="11" id="KW-0274">FAD</keyword>
<dbReference type="SUPFAM" id="SSF51905">
    <property type="entry name" value="FAD/NAD(P)-binding domain"/>
    <property type="match status" value="1"/>
</dbReference>
<dbReference type="Pfam" id="PF01134">
    <property type="entry name" value="GIDA"/>
    <property type="match status" value="1"/>
</dbReference>
<comment type="similarity">
    <text evidence="4">Belongs to the ATPase alpha/beta chains family.</text>
</comment>
<dbReference type="NCBIfam" id="TIGR01039">
    <property type="entry name" value="atpD"/>
    <property type="match status" value="1"/>
</dbReference>
<dbReference type="InterPro" id="IPR036121">
    <property type="entry name" value="ATPase_F1/V1/A1_a/bsu_N_sf"/>
</dbReference>
<evidence type="ECO:0000256" key="16">
    <source>
        <dbReference type="ARBA" id="ARBA00023196"/>
    </source>
</evidence>
<evidence type="ECO:0000256" key="18">
    <source>
        <dbReference type="RuleBase" id="RU003553"/>
    </source>
</evidence>
<dbReference type="InterPro" id="IPR020595">
    <property type="entry name" value="MnmG-rel_CS"/>
</dbReference>
<keyword evidence="9 18" id="KW-0547">Nucleotide-binding</keyword>
<dbReference type="InterPro" id="IPR004416">
    <property type="entry name" value="MnmG"/>
</dbReference>
<reference evidence="20" key="1">
    <citation type="submission" date="2020-05" db="UniProtKB">
        <authorList>
            <consortium name="EnsemblMetazoa"/>
        </authorList>
    </citation>
    <scope>IDENTIFICATION</scope>
    <source>
        <strain evidence="20">TTRI</strain>
    </source>
</reference>
<dbReference type="InterPro" id="IPR000194">
    <property type="entry name" value="ATPase_F1/V1/A1_a/bsu_nucl-bd"/>
</dbReference>
<dbReference type="InterPro" id="IPR020003">
    <property type="entry name" value="ATPase_a/bsu_AS"/>
</dbReference>
<comment type="cofactor">
    <cofactor evidence="1">
        <name>FAD</name>
        <dbReference type="ChEBI" id="CHEBI:57692"/>
    </cofactor>
</comment>
<evidence type="ECO:0000256" key="3">
    <source>
        <dbReference type="ARBA" id="ARBA00007653"/>
    </source>
</evidence>
<dbReference type="FunFam" id="3.50.50.60:FF:000002">
    <property type="entry name" value="tRNA uridine 5-carboxymethylaminomethyl modification enzyme MnmG"/>
    <property type="match status" value="1"/>
</dbReference>
<dbReference type="InterPro" id="IPR036188">
    <property type="entry name" value="FAD/NAD-bd_sf"/>
</dbReference>
<dbReference type="SUPFAM" id="SSF52540">
    <property type="entry name" value="P-loop containing nucleoside triphosphate hydrolases"/>
    <property type="match status" value="2"/>
</dbReference>
<dbReference type="InterPro" id="IPR027417">
    <property type="entry name" value="P-loop_NTPase"/>
</dbReference>
<keyword evidence="15" id="KW-0472">Membrane</keyword>
<keyword evidence="10" id="KW-0375">Hydrogen ion transport</keyword>
<dbReference type="InterPro" id="IPR050053">
    <property type="entry name" value="ATPase_alpha/beta_chains"/>
</dbReference>
<evidence type="ECO:0000256" key="12">
    <source>
        <dbReference type="ARBA" id="ARBA00022840"/>
    </source>
</evidence>
<dbReference type="PROSITE" id="PS51464">
    <property type="entry name" value="SIS"/>
    <property type="match status" value="2"/>
</dbReference>
<keyword evidence="21" id="KW-1185">Reference proteome</keyword>
<evidence type="ECO:0000256" key="8">
    <source>
        <dbReference type="ARBA" id="ARBA00022737"/>
    </source>
</evidence>
<dbReference type="InterPro" id="IPR046348">
    <property type="entry name" value="SIS_dom_sf"/>
</dbReference>
<dbReference type="InterPro" id="IPR004100">
    <property type="entry name" value="ATPase_F1/V1/A1_a/bsu_N"/>
</dbReference>
<dbReference type="CDD" id="cd18110">
    <property type="entry name" value="ATP-synt_F1_beta_C"/>
    <property type="match status" value="1"/>
</dbReference>
<dbReference type="VEuPathDB" id="VectorBase:GAUT007598"/>
<dbReference type="InterPro" id="IPR040131">
    <property type="entry name" value="MnmG_N"/>
</dbReference>
<dbReference type="NCBIfam" id="TIGR00136">
    <property type="entry name" value="mnmG_gidA"/>
    <property type="match status" value="1"/>
</dbReference>
<dbReference type="SMART" id="SM00382">
    <property type="entry name" value="AAA"/>
    <property type="match status" value="1"/>
</dbReference>
<dbReference type="Pfam" id="PF22919">
    <property type="entry name" value="ATP-synt_VA_C"/>
    <property type="match status" value="1"/>
</dbReference>
<evidence type="ECO:0000256" key="4">
    <source>
        <dbReference type="ARBA" id="ARBA00008936"/>
    </source>
</evidence>
<dbReference type="CDD" id="cd05009">
    <property type="entry name" value="SIS_GlmS_GlmD_2"/>
    <property type="match status" value="1"/>
</dbReference>